<dbReference type="InterPro" id="IPR036885">
    <property type="entry name" value="SWIB_MDM2_dom_sf"/>
</dbReference>
<dbReference type="PANTHER" id="PTHR13844">
    <property type="entry name" value="SWI/SNF-RELATED MATRIX-ASSOCIATED ACTIN-DEPENDENT REGULATOR OF CHROMATIN SUBFAMILY D"/>
    <property type="match status" value="1"/>
</dbReference>
<dbReference type="Gene3D" id="1.10.245.10">
    <property type="entry name" value="SWIB/MDM2 domain"/>
    <property type="match status" value="1"/>
</dbReference>
<dbReference type="EMBL" id="JALJOQ010000032">
    <property type="protein sequence ID" value="KAK9807264.1"/>
    <property type="molecule type" value="Genomic_DNA"/>
</dbReference>
<dbReference type="CDD" id="cd10568">
    <property type="entry name" value="SWIB_like"/>
    <property type="match status" value="1"/>
</dbReference>
<feature type="compositionally biased region" description="Polar residues" evidence="1">
    <location>
        <begin position="277"/>
        <end position="290"/>
    </location>
</feature>
<dbReference type="InterPro" id="IPR003121">
    <property type="entry name" value="SWIB_MDM2_domain"/>
</dbReference>
<name>A0AAW1PC04_9CHLO</name>
<evidence type="ECO:0000259" key="2">
    <source>
        <dbReference type="PROSITE" id="PS51925"/>
    </source>
</evidence>
<evidence type="ECO:0000256" key="1">
    <source>
        <dbReference type="SAM" id="MobiDB-lite"/>
    </source>
</evidence>
<organism evidence="3 4">
    <name type="scientific">Symbiochloris irregularis</name>
    <dbReference type="NCBI Taxonomy" id="706552"/>
    <lineage>
        <taxon>Eukaryota</taxon>
        <taxon>Viridiplantae</taxon>
        <taxon>Chlorophyta</taxon>
        <taxon>core chlorophytes</taxon>
        <taxon>Trebouxiophyceae</taxon>
        <taxon>Trebouxiales</taxon>
        <taxon>Trebouxiaceae</taxon>
        <taxon>Symbiochloris</taxon>
    </lineage>
</organism>
<proteinExistence type="predicted"/>
<feature type="region of interest" description="Disordered" evidence="1">
    <location>
        <begin position="30"/>
        <end position="119"/>
    </location>
</feature>
<feature type="compositionally biased region" description="Polar residues" evidence="1">
    <location>
        <begin position="110"/>
        <end position="119"/>
    </location>
</feature>
<dbReference type="SUPFAM" id="SSF47592">
    <property type="entry name" value="SWIB/MDM2 domain"/>
    <property type="match status" value="1"/>
</dbReference>
<evidence type="ECO:0000313" key="3">
    <source>
        <dbReference type="EMBL" id="KAK9807264.1"/>
    </source>
</evidence>
<gene>
    <name evidence="3" type="ORF">WJX73_004980</name>
</gene>
<feature type="compositionally biased region" description="Low complexity" evidence="1">
    <location>
        <begin position="30"/>
        <end position="68"/>
    </location>
</feature>
<feature type="domain" description="DM2" evidence="2">
    <location>
        <begin position="360"/>
        <end position="439"/>
    </location>
</feature>
<feature type="region of interest" description="Disordered" evidence="1">
    <location>
        <begin position="270"/>
        <end position="290"/>
    </location>
</feature>
<evidence type="ECO:0000313" key="4">
    <source>
        <dbReference type="Proteomes" id="UP001465755"/>
    </source>
</evidence>
<keyword evidence="4" id="KW-1185">Reference proteome</keyword>
<reference evidence="3 4" key="1">
    <citation type="journal article" date="2024" name="Nat. Commun.">
        <title>Phylogenomics reveals the evolutionary origins of lichenization in chlorophyte algae.</title>
        <authorList>
            <person name="Puginier C."/>
            <person name="Libourel C."/>
            <person name="Otte J."/>
            <person name="Skaloud P."/>
            <person name="Haon M."/>
            <person name="Grisel S."/>
            <person name="Petersen M."/>
            <person name="Berrin J.G."/>
            <person name="Delaux P.M."/>
            <person name="Dal Grande F."/>
            <person name="Keller J."/>
        </authorList>
    </citation>
    <scope>NUCLEOTIDE SEQUENCE [LARGE SCALE GENOMIC DNA]</scope>
    <source>
        <strain evidence="3 4">SAG 2036</strain>
    </source>
</reference>
<comment type="caution">
    <text evidence="3">The sequence shown here is derived from an EMBL/GenBank/DDBJ whole genome shotgun (WGS) entry which is preliminary data.</text>
</comment>
<sequence length="594" mass="64260">MGRNKVVRSLSSINTYSISSNRCISNSSQCISNNSHSSNSSSCSSSPLQHSQQQAAQLQQRMQQQQARVPSPAQGNSQGPLAAQPPTSPQGGGTPLPLAPPMPRPGLVTPINTPTNPATVQIQARPPSVNTVPHAPHVSVSAPLRPQQVSVRTAEAAPAVKRAKKRARPDNCVCEPAESLGHSPSLQLLHKLERRVDAALAQKYAALQEAEHRPQRVKKRLRVFVHSTHAQQGSKAALESAADDRPVKEPPSWQLCIGFRLVDVADAEGFVPPPAHPQNTQNASQGRSNNPVRLVKRLKVTTHADPAQAHDDKAASTATRDATLHEWDSQQHAGPLPDGFAVRGVGSKDVRVSIELQIESDTPKFKLARSLAQLIGKSTATRRAAERSLYFYIRDHGLLSEEDKGKARLDEPLQRVLNTVDKEARLTSISERINPLLQPLDPLRIEYTIRVGGPSPVPAEAHDIAVDILSPSVNPDSLNDPASIAAEKAALLRDTDTLDQQVSNLMTTLREHKRRHAMLMGFATSPVDFISGLLEEQITELRAAVGGPTGGYSSGGKPPLAMRGSDHFKGEWVEDAVLRGLWASEQGPMLRLLN</sequence>
<dbReference type="PROSITE" id="PS51925">
    <property type="entry name" value="SWIB_MDM2"/>
    <property type="match status" value="1"/>
</dbReference>
<dbReference type="Pfam" id="PF02201">
    <property type="entry name" value="SWIB"/>
    <property type="match status" value="1"/>
</dbReference>
<accession>A0AAW1PC04</accession>
<protein>
    <recommendedName>
        <fullName evidence="2">DM2 domain-containing protein</fullName>
    </recommendedName>
</protein>
<dbReference type="Proteomes" id="UP001465755">
    <property type="component" value="Unassembled WGS sequence"/>
</dbReference>
<feature type="region of interest" description="Disordered" evidence="1">
    <location>
        <begin position="228"/>
        <end position="249"/>
    </location>
</feature>
<feature type="region of interest" description="Disordered" evidence="1">
    <location>
        <begin position="302"/>
        <end position="322"/>
    </location>
</feature>
<dbReference type="AlphaFoldDB" id="A0AAW1PC04"/>